<gene>
    <name evidence="3" type="ORF">GA0061100_12715</name>
</gene>
<feature type="domain" description="Insertion element IS402-like" evidence="2">
    <location>
        <begin position="6"/>
        <end position="77"/>
    </location>
</feature>
<evidence type="ECO:0000313" key="4">
    <source>
        <dbReference type="Proteomes" id="UP000186228"/>
    </source>
</evidence>
<organism evidence="3 4">
    <name type="scientific">Rhizobium hainanense</name>
    <dbReference type="NCBI Taxonomy" id="52131"/>
    <lineage>
        <taxon>Bacteria</taxon>
        <taxon>Pseudomonadati</taxon>
        <taxon>Pseudomonadota</taxon>
        <taxon>Alphaproteobacteria</taxon>
        <taxon>Hyphomicrobiales</taxon>
        <taxon>Rhizobiaceae</taxon>
        <taxon>Rhizobium/Agrobacterium group</taxon>
        <taxon>Rhizobium</taxon>
    </lineage>
</organism>
<keyword evidence="4" id="KW-1185">Reference proteome</keyword>
<dbReference type="PANTHER" id="PTHR46637">
    <property type="entry name" value="TIS1421-TRANSPOSASE PROTEIN A"/>
    <property type="match status" value="1"/>
</dbReference>
<sequence length="204" mass="23562">MSLYGLTDFEWRAIKPVLPNERRGKPRVDDRRVVNGIFRVLRSGAPWRDVPQRYGPYATCYNRFRRWMKAGIWDSLMDVITSASDDGIMMIDGTPVRVHHSPATLRDGSSRSLSWDKSRRPDNQNPCCNRWHRAASKNRHHTRSGLRRRLATRKAENETLMGKHSAKIKPKGTDRLQPVALQEAPSHRAFLQQAKMLPTDRNPI</sequence>
<dbReference type="Proteomes" id="UP000186228">
    <property type="component" value="Unassembled WGS sequence"/>
</dbReference>
<dbReference type="PANTHER" id="PTHR46637:SF1">
    <property type="entry name" value="BLL5188 PROTEIN"/>
    <property type="match status" value="1"/>
</dbReference>
<dbReference type="STRING" id="52131.GA0061100_12715"/>
<evidence type="ECO:0000256" key="1">
    <source>
        <dbReference type="SAM" id="MobiDB-lite"/>
    </source>
</evidence>
<dbReference type="Pfam" id="PF13340">
    <property type="entry name" value="DUF4096"/>
    <property type="match status" value="1"/>
</dbReference>
<reference evidence="4" key="1">
    <citation type="submission" date="2016-08" db="EMBL/GenBank/DDBJ databases">
        <authorList>
            <person name="Varghese N."/>
            <person name="Submissions Spin"/>
        </authorList>
    </citation>
    <scope>NUCLEOTIDE SEQUENCE [LARGE SCALE GENOMIC DNA]</scope>
    <source>
        <strain evidence="4">CCBAU 57015</strain>
    </source>
</reference>
<feature type="region of interest" description="Disordered" evidence="1">
    <location>
        <begin position="100"/>
        <end position="127"/>
    </location>
</feature>
<protein>
    <submittedName>
        <fullName evidence="3">Transposase</fullName>
    </submittedName>
</protein>
<evidence type="ECO:0000259" key="2">
    <source>
        <dbReference type="Pfam" id="PF13340"/>
    </source>
</evidence>
<evidence type="ECO:0000313" key="3">
    <source>
        <dbReference type="EMBL" id="SCB40801.1"/>
    </source>
</evidence>
<proteinExistence type="predicted"/>
<dbReference type="InterPro" id="IPR052909">
    <property type="entry name" value="Transposase_6_like"/>
</dbReference>
<accession>A0A1C3WLC8</accession>
<dbReference type="EMBL" id="FMAC01000027">
    <property type="protein sequence ID" value="SCB40801.1"/>
    <property type="molecule type" value="Genomic_DNA"/>
</dbReference>
<dbReference type="NCBIfam" id="NF033580">
    <property type="entry name" value="transpos_IS5_3"/>
    <property type="match status" value="1"/>
</dbReference>
<dbReference type="InterPro" id="IPR025161">
    <property type="entry name" value="IS402-like_dom"/>
</dbReference>
<dbReference type="AlphaFoldDB" id="A0A1C3WLC8"/>
<name>A0A1C3WLC8_9HYPH</name>